<dbReference type="GO" id="GO:0006888">
    <property type="term" value="P:endoplasmic reticulum to Golgi vesicle-mediated transport"/>
    <property type="evidence" value="ECO:0007669"/>
    <property type="project" value="UniProtKB-UniRule"/>
</dbReference>
<evidence type="ECO:0000256" key="1">
    <source>
        <dbReference type="ARBA" id="ARBA00004141"/>
    </source>
</evidence>
<dbReference type="GO" id="GO:0070973">
    <property type="term" value="P:protein localization to endoplasmic reticulum exit site"/>
    <property type="evidence" value="ECO:0007669"/>
    <property type="project" value="UniProtKB-UniRule"/>
</dbReference>
<dbReference type="GeneID" id="14868014"/>
<feature type="compositionally biased region" description="Basic and acidic residues" evidence="6">
    <location>
        <begin position="277"/>
        <end position="292"/>
    </location>
</feature>
<gene>
    <name evidence="8" type="ORF">DFA_09514</name>
</gene>
<dbReference type="SMART" id="SM00108">
    <property type="entry name" value="B_lectin"/>
    <property type="match status" value="1"/>
</dbReference>
<name>F4Q7U5_CACFS</name>
<keyword evidence="5" id="KW-0813">Transport</keyword>
<feature type="transmembrane region" description="Helical" evidence="5">
    <location>
        <begin position="147"/>
        <end position="168"/>
    </location>
</feature>
<dbReference type="OrthoDB" id="17651at2759"/>
<evidence type="ECO:0000256" key="6">
    <source>
        <dbReference type="SAM" id="MobiDB-lite"/>
    </source>
</evidence>
<dbReference type="Pfam" id="PF05529">
    <property type="entry name" value="Bap31"/>
    <property type="match status" value="1"/>
</dbReference>
<dbReference type="STRING" id="1054147.F4Q7U5"/>
<dbReference type="InterPro" id="IPR008417">
    <property type="entry name" value="BAP29/BAP31"/>
</dbReference>
<dbReference type="InterPro" id="IPR001480">
    <property type="entry name" value="Bulb-type_lectin_dom"/>
</dbReference>
<keyword evidence="5" id="KW-0256">Endoplasmic reticulum</keyword>
<dbReference type="EMBL" id="GL883025">
    <property type="protein sequence ID" value="EGG15845.1"/>
    <property type="molecule type" value="Genomic_DNA"/>
</dbReference>
<proteinExistence type="inferred from homology"/>
<organism evidence="8 9">
    <name type="scientific">Cavenderia fasciculata</name>
    <name type="common">Slime mold</name>
    <name type="synonym">Dictyostelium fasciculatum</name>
    <dbReference type="NCBI Taxonomy" id="261658"/>
    <lineage>
        <taxon>Eukaryota</taxon>
        <taxon>Amoebozoa</taxon>
        <taxon>Evosea</taxon>
        <taxon>Eumycetozoa</taxon>
        <taxon>Dictyostelia</taxon>
        <taxon>Acytosteliales</taxon>
        <taxon>Cavenderiaceae</taxon>
        <taxon>Cavenderia</taxon>
    </lineage>
</organism>
<evidence type="ECO:0000259" key="7">
    <source>
        <dbReference type="PROSITE" id="PS50927"/>
    </source>
</evidence>
<dbReference type="InterPro" id="IPR036426">
    <property type="entry name" value="Bulb-type_lectin_dom_sf"/>
</dbReference>
<comment type="subcellular location">
    <subcellularLocation>
        <location evidence="5">Endoplasmic reticulum membrane</location>
        <topology evidence="5">Multi-pass membrane protein</topology>
    </subcellularLocation>
    <subcellularLocation>
        <location evidence="1">Membrane</location>
        <topology evidence="1">Multi-pass membrane protein</topology>
    </subcellularLocation>
</comment>
<dbReference type="GO" id="GO:0005789">
    <property type="term" value="C:endoplasmic reticulum membrane"/>
    <property type="evidence" value="ECO:0007669"/>
    <property type="project" value="UniProtKB-SubCell"/>
</dbReference>
<evidence type="ECO:0000256" key="4">
    <source>
        <dbReference type="ARBA" id="ARBA00023136"/>
    </source>
</evidence>
<evidence type="ECO:0000313" key="8">
    <source>
        <dbReference type="EMBL" id="EGG15845.1"/>
    </source>
</evidence>
<evidence type="ECO:0000256" key="3">
    <source>
        <dbReference type="ARBA" id="ARBA00022989"/>
    </source>
</evidence>
<keyword evidence="5" id="KW-0653">Protein transport</keyword>
<dbReference type="RefSeq" id="XP_004352170.1">
    <property type="nucleotide sequence ID" value="XM_004352118.1"/>
</dbReference>
<evidence type="ECO:0000256" key="5">
    <source>
        <dbReference type="RuleBase" id="RU367026"/>
    </source>
</evidence>
<feature type="region of interest" description="Disordered" evidence="6">
    <location>
        <begin position="264"/>
        <end position="303"/>
    </location>
</feature>
<protein>
    <recommendedName>
        <fullName evidence="5">Endoplasmic reticulum transmembrane protein</fullName>
    </recommendedName>
</protein>
<keyword evidence="9" id="KW-1185">Reference proteome</keyword>
<dbReference type="PANTHER" id="PTHR12701:SF20">
    <property type="entry name" value="ENDOPLASMIC RETICULUM TRANSMEMBRANE PROTEIN"/>
    <property type="match status" value="1"/>
</dbReference>
<evidence type="ECO:0000256" key="2">
    <source>
        <dbReference type="ARBA" id="ARBA00022692"/>
    </source>
</evidence>
<comment type="similarity">
    <text evidence="5">Belongs to the BCAP29/BCAP31 family.</text>
</comment>
<evidence type="ECO:0000313" key="9">
    <source>
        <dbReference type="Proteomes" id="UP000007797"/>
    </source>
</evidence>
<dbReference type="Proteomes" id="UP000007797">
    <property type="component" value="Unassembled WGS sequence"/>
</dbReference>
<keyword evidence="2 5" id="KW-0812">Transmembrane</keyword>
<dbReference type="AlphaFoldDB" id="F4Q7U5"/>
<feature type="transmembrane region" description="Helical" evidence="5">
    <location>
        <begin position="108"/>
        <end position="127"/>
    </location>
</feature>
<dbReference type="PANTHER" id="PTHR12701">
    <property type="entry name" value="BCR-ASSOCIATED PROTEIN, BAP"/>
    <property type="match status" value="1"/>
</dbReference>
<feature type="transmembrane region" description="Helical" evidence="5">
    <location>
        <begin position="198"/>
        <end position="215"/>
    </location>
</feature>
<reference evidence="9" key="1">
    <citation type="journal article" date="2011" name="Genome Res.">
        <title>Phylogeny-wide analysis of social amoeba genomes highlights ancient origins for complex intercellular communication.</title>
        <authorList>
            <person name="Heidel A.J."/>
            <person name="Lawal H.M."/>
            <person name="Felder M."/>
            <person name="Schilde C."/>
            <person name="Helps N.R."/>
            <person name="Tunggal B."/>
            <person name="Rivero F."/>
            <person name="John U."/>
            <person name="Schleicher M."/>
            <person name="Eichinger L."/>
            <person name="Platzer M."/>
            <person name="Noegel A.A."/>
            <person name="Schaap P."/>
            <person name="Gloeckner G."/>
        </authorList>
    </citation>
    <scope>NUCLEOTIDE SEQUENCE [LARGE SCALE GENOMIC DNA]</scope>
    <source>
        <strain evidence="9">SH3</strain>
    </source>
</reference>
<dbReference type="InterPro" id="IPR040463">
    <property type="entry name" value="BAP29/BAP31_N"/>
</dbReference>
<comment type="function">
    <text evidence="5">May play a role in anterograde transport of membrane proteins from the endoplasmic reticulum to the Golgi.</text>
</comment>
<feature type="domain" description="Bulb-type lectin" evidence="7">
    <location>
        <begin position="1"/>
        <end position="123"/>
    </location>
</feature>
<dbReference type="PROSITE" id="PS50927">
    <property type="entry name" value="BULB_LECTIN"/>
    <property type="match status" value="1"/>
</dbReference>
<dbReference type="SUPFAM" id="SSF51110">
    <property type="entry name" value="alpha-D-mannose-specific plant lectins"/>
    <property type="match status" value="1"/>
</dbReference>
<dbReference type="Gene3D" id="1.20.5.110">
    <property type="match status" value="1"/>
</dbReference>
<keyword evidence="3 5" id="KW-1133">Transmembrane helix</keyword>
<keyword evidence="4 5" id="KW-0472">Membrane</keyword>
<dbReference type="KEGG" id="dfa:DFA_09514"/>
<keyword evidence="5" id="KW-0931">ER-Golgi transport</keyword>
<sequence>MSKHILTQNDSIYSNDPNNKLVTENGQFTAILQEDGNFVVYRGQDHTPQNAVFATHTHHKGTGPYRFIQQDDGNLVLYDKHRKSHWSSHTHDSGQGPYHLDFEDTGLLILKDEMVICILAVLPISMASKKSVFAKVSNLWAGHTSKIVFRVVFVILVGLFADAIMNSLNTDKQIHEMRKDNKIVDNSLYVRLFRYQRNIYLTGFTMFLYFLIYRSQSIIVELTSMETKSTVAMKQAQNNTTEVERLVKSNKQLEDELKGLRKQEKDFKAMKQQAENTTKEYERLQKELEKAQGTKSKNQKKDD</sequence>
<dbReference type="GO" id="GO:0006886">
    <property type="term" value="P:intracellular protein transport"/>
    <property type="evidence" value="ECO:0007669"/>
    <property type="project" value="UniProtKB-UniRule"/>
</dbReference>
<dbReference type="Gene3D" id="2.90.10.10">
    <property type="entry name" value="Bulb-type lectin domain"/>
    <property type="match status" value="2"/>
</dbReference>
<accession>F4Q7U5</accession>